<proteinExistence type="predicted"/>
<dbReference type="Gene3D" id="3.90.226.10">
    <property type="entry name" value="2-enoyl-CoA Hydratase, Chain A, domain 1"/>
    <property type="match status" value="1"/>
</dbReference>
<feature type="chain" id="PRO_5002046050" evidence="1">
    <location>
        <begin position="20"/>
        <end position="60"/>
    </location>
</feature>
<dbReference type="EMBL" id="GBRH01223484">
    <property type="protein sequence ID" value="JAD74411.1"/>
    <property type="molecule type" value="Transcribed_RNA"/>
</dbReference>
<organism evidence="2">
    <name type="scientific">Arundo donax</name>
    <name type="common">Giant reed</name>
    <name type="synonym">Donax arundinaceus</name>
    <dbReference type="NCBI Taxonomy" id="35708"/>
    <lineage>
        <taxon>Eukaryota</taxon>
        <taxon>Viridiplantae</taxon>
        <taxon>Streptophyta</taxon>
        <taxon>Embryophyta</taxon>
        <taxon>Tracheophyta</taxon>
        <taxon>Spermatophyta</taxon>
        <taxon>Magnoliopsida</taxon>
        <taxon>Liliopsida</taxon>
        <taxon>Poales</taxon>
        <taxon>Poaceae</taxon>
        <taxon>PACMAD clade</taxon>
        <taxon>Arundinoideae</taxon>
        <taxon>Arundineae</taxon>
        <taxon>Arundo</taxon>
    </lineage>
</organism>
<dbReference type="AlphaFoldDB" id="A0A0A9CFP4"/>
<accession>A0A0A9CFP4</accession>
<evidence type="ECO:0000313" key="2">
    <source>
        <dbReference type="EMBL" id="JAD74411.1"/>
    </source>
</evidence>
<sequence>MVCLSFMLLNIAIVQACHARISSPEAQLGLPELTLGIIPGSGGTDMHICLNPASSEACGN</sequence>
<name>A0A0A9CFP4_ARUDO</name>
<keyword evidence="1" id="KW-0732">Signal</keyword>
<dbReference type="SUPFAM" id="SSF52096">
    <property type="entry name" value="ClpP/crotonase"/>
    <property type="match status" value="1"/>
</dbReference>
<protein>
    <submittedName>
        <fullName evidence="2">Uncharacterized protein</fullName>
    </submittedName>
</protein>
<evidence type="ECO:0000256" key="1">
    <source>
        <dbReference type="SAM" id="SignalP"/>
    </source>
</evidence>
<reference evidence="2" key="1">
    <citation type="submission" date="2014-09" db="EMBL/GenBank/DDBJ databases">
        <authorList>
            <person name="Magalhaes I.L.F."/>
            <person name="Oliveira U."/>
            <person name="Santos F.R."/>
            <person name="Vidigal T.H.D.A."/>
            <person name="Brescovit A.D."/>
            <person name="Santos A.J."/>
        </authorList>
    </citation>
    <scope>NUCLEOTIDE SEQUENCE</scope>
    <source>
        <tissue evidence="2">Shoot tissue taken approximately 20 cm above the soil surface</tissue>
    </source>
</reference>
<feature type="signal peptide" evidence="1">
    <location>
        <begin position="1"/>
        <end position="19"/>
    </location>
</feature>
<dbReference type="InterPro" id="IPR029045">
    <property type="entry name" value="ClpP/crotonase-like_dom_sf"/>
</dbReference>
<reference evidence="2" key="2">
    <citation type="journal article" date="2015" name="Data Brief">
        <title>Shoot transcriptome of the giant reed, Arundo donax.</title>
        <authorList>
            <person name="Barrero R.A."/>
            <person name="Guerrero F.D."/>
            <person name="Moolhuijzen P."/>
            <person name="Goolsby J.A."/>
            <person name="Tidwell J."/>
            <person name="Bellgard S.E."/>
            <person name="Bellgard M.I."/>
        </authorList>
    </citation>
    <scope>NUCLEOTIDE SEQUENCE</scope>
    <source>
        <tissue evidence="2">Shoot tissue taken approximately 20 cm above the soil surface</tissue>
    </source>
</reference>